<dbReference type="Gene3D" id="1.10.510.10">
    <property type="entry name" value="Transferase(Phosphotransferase) domain 1"/>
    <property type="match status" value="1"/>
</dbReference>
<dbReference type="PANTHER" id="PTHR24348:SF22">
    <property type="entry name" value="NON-SPECIFIC SERINE_THREONINE PROTEIN KINASE"/>
    <property type="match status" value="1"/>
</dbReference>
<dbReference type="SMART" id="SM00220">
    <property type="entry name" value="S_TKc"/>
    <property type="match status" value="1"/>
</dbReference>
<dbReference type="GO" id="GO:0004674">
    <property type="term" value="F:protein serine/threonine kinase activity"/>
    <property type="evidence" value="ECO:0007669"/>
    <property type="project" value="UniProtKB-EC"/>
</dbReference>
<feature type="domain" description="Protein kinase" evidence="9">
    <location>
        <begin position="29"/>
        <end position="310"/>
    </location>
</feature>
<evidence type="ECO:0000313" key="11">
    <source>
        <dbReference type="Proteomes" id="UP000193560"/>
    </source>
</evidence>
<keyword evidence="5 7" id="KW-0067">ATP-binding</keyword>
<keyword evidence="3 7" id="KW-0547">Nucleotide-binding</keyword>
<dbReference type="GO" id="GO:0005776">
    <property type="term" value="C:autophagosome"/>
    <property type="evidence" value="ECO:0007669"/>
    <property type="project" value="TreeGrafter"/>
</dbReference>
<keyword evidence="11" id="KW-1185">Reference proteome</keyword>
<dbReference type="PROSITE" id="PS00108">
    <property type="entry name" value="PROTEIN_KINASE_ST"/>
    <property type="match status" value="1"/>
</dbReference>
<dbReference type="EC" id="2.7.11.1" evidence="1"/>
<sequence length="862" mass="96047">MTENKKNIPSQSYDTSEKSKQSDSTVGSYLICEKIGQGSFATVYKAQHKVSGHLVAIKSVLRSKLTKKLLENLESEISILKAIRHDHIVGLSECQKTDTHIHLVMDYCAMGDLSQYIKRKRSSKSTRGTLGGLPESTVRHFLKQLASALRFLRSQNLVHRDIKPQNLLLVSPQNIGQHSTEGLPILQVADFGFARFLPNASMADTLCGSPLYMGPEILSYKKYDAKADLWSVGAVLYEMMTGRPPFRAQNHLELLKRIQDNNDVIRFPDEKSTELSPSVGDDLKDLIRKLLKKDPVERISFEEFFVHPAILAVDPPAPSPTPPASTYSSSASSSSFSTSHAHSPHQISTATPPRPISKQRYDQPTTYETPPFAQNSTSSSPSSSPYHDMRKMVYGSSSPTRQAQTRHYRDTNTENTSPIHSRRRSMKTVEFKEFSPDDMHESGAVIKRSTRYGEEEEDVLQEYVVLDRRIIETNQFADEINASPHSNDGKRYPFRRQSAGQISIPRRSSSSSSTSSFDHNGNAPASTSPNTPPFAVSRERRISAGAAGSALAKALSMASERLLGTGHSPPSYNKLQQTMIGSPRGFLMMDGQVGNGGGGNSPFGEIESNAVATGDDEYGDGKTMAMIEKAACMGHAVAKFADSKFELLVSGRGGIGVASEPTLAAEALVLHLKALELLELGFEMAKKYWHGRRTSSDMQMEQQQHHNEGFASKSVAIRLNDAVQWMRERFNECLDRASFEKSKCEHVDNTTDLSSSNNPCVEKLLYDRALEMSRAAAVHELVGENIAECEQDYRTAIWMLQAILEVRNNKEMTIEEDDRKIINRFIDSIQQRISVLRKKILDQKEPNFPYHGTIQTYLTEQR</sequence>
<evidence type="ECO:0000256" key="4">
    <source>
        <dbReference type="ARBA" id="ARBA00022777"/>
    </source>
</evidence>
<dbReference type="GO" id="GO:0042594">
    <property type="term" value="P:response to starvation"/>
    <property type="evidence" value="ECO:0007669"/>
    <property type="project" value="TreeGrafter"/>
</dbReference>
<reference evidence="10 11" key="1">
    <citation type="submission" date="2016-07" db="EMBL/GenBank/DDBJ databases">
        <title>Pervasive Adenine N6-methylation of Active Genes in Fungi.</title>
        <authorList>
            <consortium name="DOE Joint Genome Institute"/>
            <person name="Mondo S.J."/>
            <person name="Dannebaum R.O."/>
            <person name="Kuo R.C."/>
            <person name="Labutti K."/>
            <person name="Haridas S."/>
            <person name="Kuo A."/>
            <person name="Salamov A."/>
            <person name="Ahrendt S.R."/>
            <person name="Lipzen A."/>
            <person name="Sullivan W."/>
            <person name="Andreopoulos W.B."/>
            <person name="Clum A."/>
            <person name="Lindquist E."/>
            <person name="Daum C."/>
            <person name="Ramamoorthy G.K."/>
            <person name="Gryganskyi A."/>
            <person name="Culley D."/>
            <person name="Magnuson J.K."/>
            <person name="James T.Y."/>
            <person name="O'Malley M.A."/>
            <person name="Stajich J.E."/>
            <person name="Spatafora J.W."/>
            <person name="Visel A."/>
            <person name="Grigoriev I.V."/>
        </authorList>
    </citation>
    <scope>NUCLEOTIDE SEQUENCE [LARGE SCALE GENOMIC DNA]</scope>
    <source>
        <strain evidence="10 11">NRRL 1336</strain>
    </source>
</reference>
<gene>
    <name evidence="10" type="ORF">BCR42DRAFT_369393</name>
</gene>
<dbReference type="Pfam" id="PF12063">
    <property type="entry name" value="ATG1-like_MIT1"/>
    <property type="match status" value="1"/>
</dbReference>
<dbReference type="GO" id="GO:0005524">
    <property type="term" value="F:ATP binding"/>
    <property type="evidence" value="ECO:0007669"/>
    <property type="project" value="UniProtKB-UniRule"/>
</dbReference>
<evidence type="ECO:0000256" key="6">
    <source>
        <dbReference type="ARBA" id="ARBA00030237"/>
    </source>
</evidence>
<dbReference type="GO" id="GO:0005829">
    <property type="term" value="C:cytosol"/>
    <property type="evidence" value="ECO:0007669"/>
    <property type="project" value="TreeGrafter"/>
</dbReference>
<keyword evidence="4 10" id="KW-0418">Kinase</keyword>
<dbReference type="InterPro" id="IPR048941">
    <property type="entry name" value="ATG1-like_MIT2"/>
</dbReference>
<dbReference type="InterPro" id="IPR000719">
    <property type="entry name" value="Prot_kinase_dom"/>
</dbReference>
<dbReference type="GO" id="GO:0034045">
    <property type="term" value="C:phagophore assembly site membrane"/>
    <property type="evidence" value="ECO:0007669"/>
    <property type="project" value="TreeGrafter"/>
</dbReference>
<feature type="compositionally biased region" description="Low complexity" evidence="8">
    <location>
        <begin position="324"/>
        <end position="345"/>
    </location>
</feature>
<dbReference type="InterPro" id="IPR011009">
    <property type="entry name" value="Kinase-like_dom_sf"/>
</dbReference>
<evidence type="ECO:0000256" key="1">
    <source>
        <dbReference type="ARBA" id="ARBA00012513"/>
    </source>
</evidence>
<dbReference type="Pfam" id="PF00069">
    <property type="entry name" value="Pkinase"/>
    <property type="match status" value="1"/>
</dbReference>
<dbReference type="EMBL" id="MCGE01000005">
    <property type="protein sequence ID" value="ORZ21501.1"/>
    <property type="molecule type" value="Genomic_DNA"/>
</dbReference>
<dbReference type="PROSITE" id="PS50011">
    <property type="entry name" value="PROTEIN_KINASE_DOM"/>
    <property type="match status" value="1"/>
</dbReference>
<dbReference type="InterPro" id="IPR017441">
    <property type="entry name" value="Protein_kinase_ATP_BS"/>
</dbReference>
<feature type="binding site" evidence="7">
    <location>
        <position position="58"/>
    </location>
    <ligand>
        <name>ATP</name>
        <dbReference type="ChEBI" id="CHEBI:30616"/>
    </ligand>
</feature>
<dbReference type="OrthoDB" id="346907at2759"/>
<dbReference type="PROSITE" id="PS00107">
    <property type="entry name" value="PROTEIN_KINASE_ATP"/>
    <property type="match status" value="1"/>
</dbReference>
<feature type="compositionally biased region" description="Low complexity" evidence="8">
    <location>
        <begin position="376"/>
        <end position="385"/>
    </location>
</feature>
<dbReference type="InterPro" id="IPR022708">
    <property type="entry name" value="Atg1-like_tMIT"/>
</dbReference>
<feature type="compositionally biased region" description="Polar residues" evidence="8">
    <location>
        <begin position="395"/>
        <end position="405"/>
    </location>
</feature>
<feature type="compositionally biased region" description="Polar residues" evidence="8">
    <location>
        <begin position="517"/>
        <end position="529"/>
    </location>
</feature>
<dbReference type="GO" id="GO:0000422">
    <property type="term" value="P:autophagy of mitochondrion"/>
    <property type="evidence" value="ECO:0007669"/>
    <property type="project" value="TreeGrafter"/>
</dbReference>
<comment type="caution">
    <text evidence="10">The sequence shown here is derived from an EMBL/GenBank/DDBJ whole genome shotgun (WGS) entry which is preliminary data.</text>
</comment>
<evidence type="ECO:0000256" key="5">
    <source>
        <dbReference type="ARBA" id="ARBA00022840"/>
    </source>
</evidence>
<dbReference type="GO" id="GO:0000045">
    <property type="term" value="P:autophagosome assembly"/>
    <property type="evidence" value="ECO:0007669"/>
    <property type="project" value="TreeGrafter"/>
</dbReference>
<dbReference type="GO" id="GO:0010506">
    <property type="term" value="P:regulation of autophagy"/>
    <property type="evidence" value="ECO:0007669"/>
    <property type="project" value="InterPro"/>
</dbReference>
<dbReference type="Pfam" id="PF21127">
    <property type="entry name" value="ATG1-like_MIT2"/>
    <property type="match status" value="1"/>
</dbReference>
<evidence type="ECO:0000256" key="8">
    <source>
        <dbReference type="SAM" id="MobiDB-lite"/>
    </source>
</evidence>
<evidence type="ECO:0000256" key="7">
    <source>
        <dbReference type="PROSITE-ProRule" id="PRU10141"/>
    </source>
</evidence>
<name>A0A1X2ISJ4_9FUNG</name>
<feature type="compositionally biased region" description="Polar residues" evidence="8">
    <location>
        <begin position="362"/>
        <end position="375"/>
    </location>
</feature>
<dbReference type="GO" id="GO:0061709">
    <property type="term" value="P:reticulophagy"/>
    <property type="evidence" value="ECO:0007669"/>
    <property type="project" value="TreeGrafter"/>
</dbReference>
<feature type="region of interest" description="Disordered" evidence="8">
    <location>
        <begin position="1"/>
        <end position="21"/>
    </location>
</feature>
<dbReference type="PANTHER" id="PTHR24348">
    <property type="entry name" value="SERINE/THREONINE-PROTEIN KINASE UNC-51-RELATED"/>
    <property type="match status" value="1"/>
</dbReference>
<evidence type="ECO:0000259" key="9">
    <source>
        <dbReference type="PROSITE" id="PS50011"/>
    </source>
</evidence>
<evidence type="ECO:0000313" key="10">
    <source>
        <dbReference type="EMBL" id="ORZ21501.1"/>
    </source>
</evidence>
<dbReference type="STRING" id="90262.A0A1X2ISJ4"/>
<keyword evidence="2" id="KW-0808">Transferase</keyword>
<dbReference type="FunFam" id="3.30.200.20:FF:000042">
    <property type="entry name" value="Aurora kinase A"/>
    <property type="match status" value="1"/>
</dbReference>
<dbReference type="Proteomes" id="UP000193560">
    <property type="component" value="Unassembled WGS sequence"/>
</dbReference>
<organism evidence="10 11">
    <name type="scientific">Absidia repens</name>
    <dbReference type="NCBI Taxonomy" id="90262"/>
    <lineage>
        <taxon>Eukaryota</taxon>
        <taxon>Fungi</taxon>
        <taxon>Fungi incertae sedis</taxon>
        <taxon>Mucoromycota</taxon>
        <taxon>Mucoromycotina</taxon>
        <taxon>Mucoromycetes</taxon>
        <taxon>Mucorales</taxon>
        <taxon>Cunninghamellaceae</taxon>
        <taxon>Absidia</taxon>
    </lineage>
</organism>
<feature type="region of interest" description="Disordered" evidence="8">
    <location>
        <begin position="480"/>
        <end position="535"/>
    </location>
</feature>
<dbReference type="InterPro" id="IPR045269">
    <property type="entry name" value="Atg1-like"/>
</dbReference>
<dbReference type="SUPFAM" id="SSF56112">
    <property type="entry name" value="Protein kinase-like (PK-like)"/>
    <property type="match status" value="1"/>
</dbReference>
<evidence type="ECO:0000256" key="3">
    <source>
        <dbReference type="ARBA" id="ARBA00022741"/>
    </source>
</evidence>
<dbReference type="CDD" id="cd14009">
    <property type="entry name" value="STKc_ATG1_ULK_like"/>
    <property type="match status" value="1"/>
</dbReference>
<dbReference type="AlphaFoldDB" id="A0A1X2ISJ4"/>
<dbReference type="FunFam" id="1.10.510.10:FF:000571">
    <property type="entry name" value="Maternal embryonic leucine zipper kinase"/>
    <property type="match status" value="1"/>
</dbReference>
<feature type="region of interest" description="Disordered" evidence="8">
    <location>
        <begin position="316"/>
        <end position="426"/>
    </location>
</feature>
<dbReference type="GO" id="GO:0034727">
    <property type="term" value="P:piecemeal microautophagy of the nucleus"/>
    <property type="evidence" value="ECO:0007669"/>
    <property type="project" value="TreeGrafter"/>
</dbReference>
<dbReference type="InterPro" id="IPR008271">
    <property type="entry name" value="Ser/Thr_kinase_AS"/>
</dbReference>
<evidence type="ECO:0000256" key="2">
    <source>
        <dbReference type="ARBA" id="ARBA00022679"/>
    </source>
</evidence>
<accession>A0A1X2ISJ4</accession>
<protein>
    <recommendedName>
        <fullName evidence="1">non-specific serine/threonine protein kinase</fullName>
        <ecNumber evidence="1">2.7.11.1</ecNumber>
    </recommendedName>
    <alternativeName>
        <fullName evidence="6">Autophagy-related protein 1</fullName>
    </alternativeName>
</protein>
<proteinExistence type="predicted"/>